<dbReference type="InterPro" id="IPR036739">
    <property type="entry name" value="SLC41_membr_dom_sf"/>
</dbReference>
<dbReference type="PANTHER" id="PTHR43773">
    <property type="entry name" value="MAGNESIUM TRANSPORTER MGTE"/>
    <property type="match status" value="1"/>
</dbReference>
<feature type="domain" description="CBS" evidence="10">
    <location>
        <begin position="136"/>
        <end position="199"/>
    </location>
</feature>
<sequence length="458" mass="49331">MNRKDIAERVRSLLDRPDPSSFDALVRSAPAADVAEALRDGTSEQVARLLATAPAQFQARLFVALPDPDQDRVLATMTPATAGALIRALPSDERADLYNRLDADGRRRVMPSLAQAERDDMLRLARYREGTAGAAATSQFATVGAEDTVEEALRTLRGAGPDAETIYVVYVLDEKDRLQGTVSLRDLVLAQAHTPVAKLLRPDPITVRTEDPDEKAAAYIRRYDLLAVPVINGDDRMIGIVTVDDAMDIDHEQDATQLARYGGTTSLGGPDLDLRESPFRRIFGVRLFWLAILTLFGLVTSTFVANQEEMLSEIVILAAFIAPIVDMGGNTGSQAATLVIRSMALGQLRLRWKDVGFVVRREIAVALALGGCIALLEVVLAYFAKGGLEPGVLATVGLSMLVCTALGGIIGATLPFAARRIGTDPATLSSPLITSIMDLLGVFVYFGLAYVFLGHLLV</sequence>
<keyword evidence="8" id="KW-0129">CBS domain</keyword>
<dbReference type="CDD" id="cd04606">
    <property type="entry name" value="CBS_pair_Mg_transporter"/>
    <property type="match status" value="1"/>
</dbReference>
<dbReference type="InterPro" id="IPR006667">
    <property type="entry name" value="SLC41_membr_dom"/>
</dbReference>
<comment type="caution">
    <text evidence="11">The sequence shown here is derived from an EMBL/GenBank/DDBJ whole genome shotgun (WGS) entry which is preliminary data.</text>
</comment>
<feature type="transmembrane region" description="Helical" evidence="9">
    <location>
        <begin position="283"/>
        <end position="304"/>
    </location>
</feature>
<evidence type="ECO:0000256" key="8">
    <source>
        <dbReference type="PROSITE-ProRule" id="PRU00703"/>
    </source>
</evidence>
<keyword evidence="6 9" id="KW-1133">Transmembrane helix</keyword>
<feature type="transmembrane region" description="Helical" evidence="9">
    <location>
        <begin position="316"/>
        <end position="342"/>
    </location>
</feature>
<dbReference type="InterPro" id="IPR046342">
    <property type="entry name" value="CBS_dom_sf"/>
</dbReference>
<dbReference type="InterPro" id="IPR038076">
    <property type="entry name" value="MgtE_N_sf"/>
</dbReference>
<evidence type="ECO:0000256" key="5">
    <source>
        <dbReference type="ARBA" id="ARBA00022842"/>
    </source>
</evidence>
<feature type="transmembrane region" description="Helical" evidence="9">
    <location>
        <begin position="396"/>
        <end position="418"/>
    </location>
</feature>
<dbReference type="SUPFAM" id="SSF158791">
    <property type="entry name" value="MgtE N-terminal domain-like"/>
    <property type="match status" value="1"/>
</dbReference>
<protein>
    <recommendedName>
        <fullName evidence="9">Magnesium transporter MgtE</fullName>
    </recommendedName>
</protein>
<evidence type="ECO:0000256" key="1">
    <source>
        <dbReference type="ARBA" id="ARBA00004141"/>
    </source>
</evidence>
<feature type="transmembrane region" description="Helical" evidence="9">
    <location>
        <begin position="363"/>
        <end position="384"/>
    </location>
</feature>
<dbReference type="InterPro" id="IPR000644">
    <property type="entry name" value="CBS_dom"/>
</dbReference>
<dbReference type="InterPro" id="IPR006668">
    <property type="entry name" value="Mg_transptr_MgtE_intracell_dom"/>
</dbReference>
<comment type="subunit">
    <text evidence="9">Homodimer.</text>
</comment>
<evidence type="ECO:0000256" key="3">
    <source>
        <dbReference type="ARBA" id="ARBA00022448"/>
    </source>
</evidence>
<keyword evidence="9" id="KW-0479">Metal-binding</keyword>
<keyword evidence="12" id="KW-1185">Reference proteome</keyword>
<name>A0ABW2JSR9_9ACTN</name>
<evidence type="ECO:0000256" key="7">
    <source>
        <dbReference type="ARBA" id="ARBA00023136"/>
    </source>
</evidence>
<reference evidence="12" key="1">
    <citation type="journal article" date="2019" name="Int. J. Syst. Evol. Microbiol.">
        <title>The Global Catalogue of Microorganisms (GCM) 10K type strain sequencing project: providing services to taxonomists for standard genome sequencing and annotation.</title>
        <authorList>
            <consortium name="The Broad Institute Genomics Platform"/>
            <consortium name="The Broad Institute Genome Sequencing Center for Infectious Disease"/>
            <person name="Wu L."/>
            <person name="Ma J."/>
        </authorList>
    </citation>
    <scope>NUCLEOTIDE SEQUENCE [LARGE SCALE GENOMIC DNA]</scope>
    <source>
        <strain evidence="12">SYNS20</strain>
    </source>
</reference>
<feature type="domain" description="CBS" evidence="10">
    <location>
        <begin position="200"/>
        <end position="256"/>
    </location>
</feature>
<dbReference type="Pfam" id="PF01769">
    <property type="entry name" value="MgtE"/>
    <property type="match status" value="1"/>
</dbReference>
<evidence type="ECO:0000259" key="10">
    <source>
        <dbReference type="PROSITE" id="PS51371"/>
    </source>
</evidence>
<comment type="function">
    <text evidence="9">Acts as a magnesium transporter.</text>
</comment>
<dbReference type="Pfam" id="PF03448">
    <property type="entry name" value="MgtE_N"/>
    <property type="match status" value="1"/>
</dbReference>
<dbReference type="PROSITE" id="PS51371">
    <property type="entry name" value="CBS"/>
    <property type="match status" value="2"/>
</dbReference>
<evidence type="ECO:0000313" key="11">
    <source>
        <dbReference type="EMBL" id="MFC7309225.1"/>
    </source>
</evidence>
<keyword evidence="5 9" id="KW-0460">Magnesium</keyword>
<evidence type="ECO:0000256" key="9">
    <source>
        <dbReference type="RuleBase" id="RU362011"/>
    </source>
</evidence>
<evidence type="ECO:0000256" key="2">
    <source>
        <dbReference type="ARBA" id="ARBA00009749"/>
    </source>
</evidence>
<dbReference type="RefSeq" id="WP_381837952.1">
    <property type="nucleotide sequence ID" value="NZ_JBHTCF010000020.1"/>
</dbReference>
<dbReference type="SUPFAM" id="SSF54631">
    <property type="entry name" value="CBS-domain pair"/>
    <property type="match status" value="1"/>
</dbReference>
<evidence type="ECO:0000256" key="6">
    <source>
        <dbReference type="ARBA" id="ARBA00022989"/>
    </source>
</evidence>
<keyword evidence="3 9" id="KW-0813">Transport</keyword>
<evidence type="ECO:0000313" key="12">
    <source>
        <dbReference type="Proteomes" id="UP001596523"/>
    </source>
</evidence>
<keyword evidence="4 9" id="KW-0812">Transmembrane</keyword>
<evidence type="ECO:0000256" key="4">
    <source>
        <dbReference type="ARBA" id="ARBA00022692"/>
    </source>
</evidence>
<accession>A0ABW2JSR9</accession>
<dbReference type="NCBIfam" id="TIGR00400">
    <property type="entry name" value="mgtE"/>
    <property type="match status" value="1"/>
</dbReference>
<dbReference type="InterPro" id="IPR006669">
    <property type="entry name" value="MgtE_transporter"/>
</dbReference>
<gene>
    <name evidence="11" type="primary">mgtE</name>
    <name evidence="11" type="ORF">ACFQVC_34080</name>
</gene>
<organism evidence="11 12">
    <name type="scientific">Streptomyces monticola</name>
    <dbReference type="NCBI Taxonomy" id="2666263"/>
    <lineage>
        <taxon>Bacteria</taxon>
        <taxon>Bacillati</taxon>
        <taxon>Actinomycetota</taxon>
        <taxon>Actinomycetes</taxon>
        <taxon>Kitasatosporales</taxon>
        <taxon>Streptomycetaceae</taxon>
        <taxon>Streptomyces</taxon>
    </lineage>
</organism>
<feature type="transmembrane region" description="Helical" evidence="9">
    <location>
        <begin position="439"/>
        <end position="457"/>
    </location>
</feature>
<dbReference type="SUPFAM" id="SSF161093">
    <property type="entry name" value="MgtE membrane domain-like"/>
    <property type="match status" value="1"/>
</dbReference>
<dbReference type="SMART" id="SM00116">
    <property type="entry name" value="CBS"/>
    <property type="match status" value="2"/>
</dbReference>
<dbReference type="PANTHER" id="PTHR43773:SF1">
    <property type="entry name" value="MAGNESIUM TRANSPORTER MGTE"/>
    <property type="match status" value="1"/>
</dbReference>
<comment type="subcellular location">
    <subcellularLocation>
        <location evidence="9">Cell membrane</location>
        <topology evidence="9">Multi-pass membrane protein</topology>
    </subcellularLocation>
    <subcellularLocation>
        <location evidence="1">Membrane</location>
        <topology evidence="1">Multi-pass membrane protein</topology>
    </subcellularLocation>
</comment>
<dbReference type="SMART" id="SM00924">
    <property type="entry name" value="MgtE_N"/>
    <property type="match status" value="1"/>
</dbReference>
<dbReference type="Gene3D" id="1.10.357.20">
    <property type="entry name" value="SLC41 divalent cation transporters, integral membrane domain"/>
    <property type="match status" value="1"/>
</dbReference>
<dbReference type="Gene3D" id="1.25.60.10">
    <property type="entry name" value="MgtE N-terminal domain-like"/>
    <property type="match status" value="1"/>
</dbReference>
<dbReference type="Proteomes" id="UP001596523">
    <property type="component" value="Unassembled WGS sequence"/>
</dbReference>
<dbReference type="EMBL" id="JBHTCF010000020">
    <property type="protein sequence ID" value="MFC7309225.1"/>
    <property type="molecule type" value="Genomic_DNA"/>
</dbReference>
<proteinExistence type="inferred from homology"/>
<keyword evidence="9" id="KW-1003">Cell membrane</keyword>
<dbReference type="Pfam" id="PF00571">
    <property type="entry name" value="CBS"/>
    <property type="match status" value="2"/>
</dbReference>
<comment type="similarity">
    <text evidence="2 9">Belongs to the SLC41A transporter family.</text>
</comment>
<keyword evidence="7 9" id="KW-0472">Membrane</keyword>
<dbReference type="Gene3D" id="3.10.580.10">
    <property type="entry name" value="CBS-domain"/>
    <property type="match status" value="1"/>
</dbReference>